<accession>A0A318SR41</accession>
<gene>
    <name evidence="1" type="ORF">DFP88_10275</name>
</gene>
<proteinExistence type="predicted"/>
<dbReference type="Proteomes" id="UP000248311">
    <property type="component" value="Unassembled WGS sequence"/>
</dbReference>
<evidence type="ECO:0000313" key="1">
    <source>
        <dbReference type="EMBL" id="PYE84280.1"/>
    </source>
</evidence>
<sequence>MIAALGPQAATQRLDRGREDLMHRLDRLQTAHRAHELRSVLSDAMATADLAGELGLSDLHRVALDVAGCAGRNDGAALSATLARLLRLGEHAADRIAALGPAAG</sequence>
<keyword evidence="2" id="KW-1185">Reference proteome</keyword>
<reference evidence="1 2" key="1">
    <citation type="submission" date="2018-06" db="EMBL/GenBank/DDBJ databases">
        <title>Genomic Encyclopedia of Type Strains, Phase III (KMG-III): the genomes of soil and plant-associated and newly described type strains.</title>
        <authorList>
            <person name="Whitman W."/>
        </authorList>
    </citation>
    <scope>NUCLEOTIDE SEQUENCE [LARGE SCALE GENOMIC DNA]</scope>
    <source>
        <strain evidence="1 2">CECT 9025</strain>
    </source>
</reference>
<protein>
    <recommendedName>
        <fullName evidence="3">Hpt domain-containing protein</fullName>
    </recommendedName>
</protein>
<dbReference type="EMBL" id="QJTE01000002">
    <property type="protein sequence ID" value="PYE84280.1"/>
    <property type="molecule type" value="Genomic_DNA"/>
</dbReference>
<name>A0A318SR41_9RHOB</name>
<dbReference type="AlphaFoldDB" id="A0A318SR41"/>
<comment type="caution">
    <text evidence="1">The sequence shown here is derived from an EMBL/GenBank/DDBJ whole genome shotgun (WGS) entry which is preliminary data.</text>
</comment>
<evidence type="ECO:0000313" key="2">
    <source>
        <dbReference type="Proteomes" id="UP000248311"/>
    </source>
</evidence>
<evidence type="ECO:0008006" key="3">
    <source>
        <dbReference type="Google" id="ProtNLM"/>
    </source>
</evidence>
<organism evidence="1 2">
    <name type="scientific">Pseudoroseicyclus aestuarii</name>
    <dbReference type="NCBI Taxonomy" id="1795041"/>
    <lineage>
        <taxon>Bacteria</taxon>
        <taxon>Pseudomonadati</taxon>
        <taxon>Pseudomonadota</taxon>
        <taxon>Alphaproteobacteria</taxon>
        <taxon>Rhodobacterales</taxon>
        <taxon>Paracoccaceae</taxon>
        <taxon>Pseudoroseicyclus</taxon>
    </lineage>
</organism>
<dbReference type="RefSeq" id="WP_110813390.1">
    <property type="nucleotide sequence ID" value="NZ_QJTE01000002.1"/>
</dbReference>